<dbReference type="InterPro" id="IPR005468">
    <property type="entry name" value="Avidin/str"/>
</dbReference>
<evidence type="ECO:0000256" key="1">
    <source>
        <dbReference type="ARBA" id="ARBA00004613"/>
    </source>
</evidence>
<comment type="similarity">
    <text evidence="2">Belongs to the avidin/streptavidin family.</text>
</comment>
<dbReference type="OrthoDB" id="6281243at2759"/>
<dbReference type="InParanoid" id="B3RVB4"/>
<dbReference type="RefSeq" id="XP_002111997.1">
    <property type="nucleotide sequence ID" value="XM_002111961.1"/>
</dbReference>
<dbReference type="HOGENOM" id="CLU_1257531_0_0_1"/>
<sequence length="220" mass="24916">MDYNRWQFLLPIEQYLRGRALVPFSPQRDMKVMLLGLLVLIGTVFCQPKSNKLTVPIDETNYNGGVNALKNSTTGFLSGFWFNQHGSVLFLHHRKDGFLAGSFRTLVESTKGAAGRGGRKVRGNVAHPKHVYTKDKPVALSFSVAFDGGSTTAWSGEYQVCNDTPLILTTWILTKPSRNCDGHWASTLIGKDTFKRKPYKARHYRKHLKFINKHRKYGKN</sequence>
<accession>B3RVB4</accession>
<evidence type="ECO:0000313" key="6">
    <source>
        <dbReference type="EMBL" id="EDV25964.1"/>
    </source>
</evidence>
<dbReference type="PhylomeDB" id="B3RVB4"/>
<keyword evidence="5" id="KW-0092">Biotin</keyword>
<dbReference type="PRINTS" id="PR00709">
    <property type="entry name" value="AVIDIN"/>
</dbReference>
<name>B3RVB4_TRIAD</name>
<dbReference type="PANTHER" id="PTHR34399:SF6">
    <property type="entry name" value="AVIDIN-LIKE"/>
    <property type="match status" value="1"/>
</dbReference>
<protein>
    <submittedName>
        <fullName evidence="6">Uncharacterized protein</fullName>
    </submittedName>
</protein>
<dbReference type="Gene3D" id="2.40.128.30">
    <property type="entry name" value="Avidin-like"/>
    <property type="match status" value="1"/>
</dbReference>
<keyword evidence="3" id="KW-0964">Secreted</keyword>
<dbReference type="SUPFAM" id="SSF50876">
    <property type="entry name" value="Avidin/streptavidin"/>
    <property type="match status" value="1"/>
</dbReference>
<proteinExistence type="inferred from homology"/>
<dbReference type="GO" id="GO:0009374">
    <property type="term" value="F:biotin binding"/>
    <property type="evidence" value="ECO:0007669"/>
    <property type="project" value="InterPro"/>
</dbReference>
<dbReference type="Pfam" id="PF01382">
    <property type="entry name" value="Avidin"/>
    <property type="match status" value="1"/>
</dbReference>
<gene>
    <name evidence="6" type="ORF">TRIADDRAFT_63852</name>
</gene>
<keyword evidence="7" id="KW-1185">Reference proteome</keyword>
<dbReference type="InterPro" id="IPR051764">
    <property type="entry name" value="Avidin/Streptavidin-rel"/>
</dbReference>
<evidence type="ECO:0000313" key="7">
    <source>
        <dbReference type="Proteomes" id="UP000009022"/>
    </source>
</evidence>
<dbReference type="InterPro" id="IPR036896">
    <property type="entry name" value="Avidin-like_sf"/>
</dbReference>
<evidence type="ECO:0000256" key="2">
    <source>
        <dbReference type="ARBA" id="ARBA00006297"/>
    </source>
</evidence>
<reference evidence="6 7" key="1">
    <citation type="journal article" date="2008" name="Nature">
        <title>The Trichoplax genome and the nature of placozoans.</title>
        <authorList>
            <person name="Srivastava M."/>
            <person name="Begovic E."/>
            <person name="Chapman J."/>
            <person name="Putnam N.H."/>
            <person name="Hellsten U."/>
            <person name="Kawashima T."/>
            <person name="Kuo A."/>
            <person name="Mitros T."/>
            <person name="Salamov A."/>
            <person name="Carpenter M.L."/>
            <person name="Signorovitch A.Y."/>
            <person name="Moreno M.A."/>
            <person name="Kamm K."/>
            <person name="Grimwood J."/>
            <person name="Schmutz J."/>
            <person name="Shapiro H."/>
            <person name="Grigoriev I.V."/>
            <person name="Buss L.W."/>
            <person name="Schierwater B."/>
            <person name="Dellaporta S.L."/>
            <person name="Rokhsar D.S."/>
        </authorList>
    </citation>
    <scope>NUCLEOTIDE SEQUENCE [LARGE SCALE GENOMIC DNA]</scope>
    <source>
        <strain evidence="6 7">Grell-BS-1999</strain>
    </source>
</reference>
<dbReference type="EMBL" id="DS985244">
    <property type="protein sequence ID" value="EDV25964.1"/>
    <property type="molecule type" value="Genomic_DNA"/>
</dbReference>
<keyword evidence="4" id="KW-0732">Signal</keyword>
<organism evidence="6 7">
    <name type="scientific">Trichoplax adhaerens</name>
    <name type="common">Trichoplax reptans</name>
    <dbReference type="NCBI Taxonomy" id="10228"/>
    <lineage>
        <taxon>Eukaryota</taxon>
        <taxon>Metazoa</taxon>
        <taxon>Placozoa</taxon>
        <taxon>Uniplacotomia</taxon>
        <taxon>Trichoplacea</taxon>
        <taxon>Trichoplacidae</taxon>
        <taxon>Trichoplax</taxon>
    </lineage>
</organism>
<dbReference type="Proteomes" id="UP000009022">
    <property type="component" value="Unassembled WGS sequence"/>
</dbReference>
<evidence type="ECO:0000256" key="4">
    <source>
        <dbReference type="ARBA" id="ARBA00022729"/>
    </source>
</evidence>
<dbReference type="CTD" id="6752719"/>
<comment type="subcellular location">
    <subcellularLocation>
        <location evidence="1">Secreted</location>
    </subcellularLocation>
</comment>
<evidence type="ECO:0000256" key="5">
    <source>
        <dbReference type="ARBA" id="ARBA00023267"/>
    </source>
</evidence>
<dbReference type="GeneID" id="6752719"/>
<dbReference type="PANTHER" id="PTHR34399">
    <property type="entry name" value="AVIDIN-RELATED"/>
    <property type="match status" value="1"/>
</dbReference>
<evidence type="ECO:0000256" key="3">
    <source>
        <dbReference type="ARBA" id="ARBA00022525"/>
    </source>
</evidence>
<dbReference type="InterPro" id="IPR005469">
    <property type="entry name" value="Avidin"/>
</dbReference>
<dbReference type="GO" id="GO:0005576">
    <property type="term" value="C:extracellular region"/>
    <property type="evidence" value="ECO:0007669"/>
    <property type="project" value="UniProtKB-SubCell"/>
</dbReference>
<dbReference type="KEGG" id="tad:TRIADDRAFT_63852"/>
<dbReference type="AlphaFoldDB" id="B3RVB4"/>
<dbReference type="PROSITE" id="PS51326">
    <property type="entry name" value="AVIDIN_2"/>
    <property type="match status" value="1"/>
</dbReference>